<name>A0A2P6MM17_ALKUR</name>
<organism evidence="1 2">
    <name type="scientific">Alkalicoccus urumqiensis</name>
    <name type="common">Bacillus urumqiensis</name>
    <dbReference type="NCBI Taxonomy" id="1548213"/>
    <lineage>
        <taxon>Bacteria</taxon>
        <taxon>Bacillati</taxon>
        <taxon>Bacillota</taxon>
        <taxon>Bacilli</taxon>
        <taxon>Bacillales</taxon>
        <taxon>Bacillaceae</taxon>
        <taxon>Alkalicoccus</taxon>
    </lineage>
</organism>
<gene>
    <name evidence="1" type="ORF">C6I21_01720</name>
</gene>
<evidence type="ECO:0000313" key="2">
    <source>
        <dbReference type="Proteomes" id="UP000243650"/>
    </source>
</evidence>
<accession>A0A2P6MM17</accession>
<dbReference type="RefSeq" id="WP_105957684.1">
    <property type="nucleotide sequence ID" value="NZ_PVNS01000001.1"/>
</dbReference>
<protein>
    <recommendedName>
        <fullName evidence="3">DUF465 domain-containing protein</fullName>
    </recommendedName>
</protein>
<dbReference type="EMBL" id="PVNS01000001">
    <property type="protein sequence ID" value="PRO67301.1"/>
    <property type="molecule type" value="Genomic_DNA"/>
</dbReference>
<sequence length="67" mass="8071">MDRKAEHQARLESLPAETQRRYDELTEEIELEEKKLSVDVPMEPEDRLAVEHKVELLKEERERLLGW</sequence>
<evidence type="ECO:0008006" key="3">
    <source>
        <dbReference type="Google" id="ProtNLM"/>
    </source>
</evidence>
<dbReference type="Proteomes" id="UP000243650">
    <property type="component" value="Unassembled WGS sequence"/>
</dbReference>
<proteinExistence type="predicted"/>
<reference evidence="1 2" key="1">
    <citation type="submission" date="2018-03" db="EMBL/GenBank/DDBJ databases">
        <title>Bacillus urumqiensis sp. nov., a moderately haloalkaliphilic bacterium isolated from a salt lake.</title>
        <authorList>
            <person name="Zhao B."/>
            <person name="Liao Z."/>
        </authorList>
    </citation>
    <scope>NUCLEOTIDE SEQUENCE [LARGE SCALE GENOMIC DNA]</scope>
    <source>
        <strain evidence="1 2">BZ-SZ-XJ18</strain>
    </source>
</reference>
<comment type="caution">
    <text evidence="1">The sequence shown here is derived from an EMBL/GenBank/DDBJ whole genome shotgun (WGS) entry which is preliminary data.</text>
</comment>
<keyword evidence="2" id="KW-1185">Reference proteome</keyword>
<dbReference type="AlphaFoldDB" id="A0A2P6MM17"/>
<evidence type="ECO:0000313" key="1">
    <source>
        <dbReference type="EMBL" id="PRO67301.1"/>
    </source>
</evidence>